<evidence type="ECO:0000313" key="3">
    <source>
        <dbReference type="Proteomes" id="UP000094056"/>
    </source>
</evidence>
<sequence length="93" mass="11084">MFAEIMILVTFVVLVTFIVQPLFASRVVDIPDIEDNEILNLQLRKEIIYRQIKEAEMERDMGNLSDEDYNRTRRQLKEEASQIIDVLEQQRKK</sequence>
<accession>A0A1E3X212</accession>
<evidence type="ECO:0000313" key="2">
    <source>
        <dbReference type="EMBL" id="ODS29618.1"/>
    </source>
</evidence>
<organism evidence="2 3">
    <name type="scientific">Candidatus Scalindua rubra</name>
    <dbReference type="NCBI Taxonomy" id="1872076"/>
    <lineage>
        <taxon>Bacteria</taxon>
        <taxon>Pseudomonadati</taxon>
        <taxon>Planctomycetota</taxon>
        <taxon>Candidatus Brocadiia</taxon>
        <taxon>Candidatus Brocadiales</taxon>
        <taxon>Candidatus Scalinduaceae</taxon>
        <taxon>Candidatus Scalindua</taxon>
    </lineage>
</organism>
<reference evidence="2 3" key="1">
    <citation type="submission" date="2016-07" db="EMBL/GenBank/DDBJ databases">
        <title>Draft genome of Scalindua rubra, obtained from a brine-seawater interface in the Red Sea, sheds light on salt adaptation in anammox bacteria.</title>
        <authorList>
            <person name="Speth D.R."/>
            <person name="Lagkouvardos I."/>
            <person name="Wang Y."/>
            <person name="Qian P.-Y."/>
            <person name="Dutilh B.E."/>
            <person name="Jetten M.S."/>
        </authorList>
    </citation>
    <scope>NUCLEOTIDE SEQUENCE [LARGE SCALE GENOMIC DNA]</scope>
    <source>
        <strain evidence="2">BSI-1</strain>
    </source>
</reference>
<proteinExistence type="predicted"/>
<feature type="coiled-coil region" evidence="1">
    <location>
        <begin position="38"/>
        <end position="93"/>
    </location>
</feature>
<dbReference type="EMBL" id="MAYW01000443">
    <property type="protein sequence ID" value="ODS29618.1"/>
    <property type="molecule type" value="Genomic_DNA"/>
</dbReference>
<gene>
    <name evidence="2" type="ORF">SCARUB_05284</name>
</gene>
<dbReference type="Proteomes" id="UP000094056">
    <property type="component" value="Unassembled WGS sequence"/>
</dbReference>
<evidence type="ECO:0000256" key="1">
    <source>
        <dbReference type="SAM" id="Coils"/>
    </source>
</evidence>
<comment type="caution">
    <text evidence="2">The sequence shown here is derived from an EMBL/GenBank/DDBJ whole genome shotgun (WGS) entry which is preliminary data.</text>
</comment>
<keyword evidence="1" id="KW-0175">Coiled coil</keyword>
<dbReference type="AlphaFoldDB" id="A0A1E3X212"/>
<name>A0A1E3X212_9BACT</name>
<evidence type="ECO:0008006" key="4">
    <source>
        <dbReference type="Google" id="ProtNLM"/>
    </source>
</evidence>
<protein>
    <recommendedName>
        <fullName evidence="4">C-type cytochrome biogenesis protein CcmI</fullName>
    </recommendedName>
</protein>